<sequence>MHPLIIDSAATNKCLLRFFIRLENEFGYEASNHVKMSALHRLTGDKPSDMIQDMTPYEDAKHLLMFQLAPDFNPMTLKRELASITPKSEKNPPRFWVR</sequence>
<organism evidence="1 2">
    <name type="scientific">Romanomermis culicivorax</name>
    <name type="common">Nematode worm</name>
    <dbReference type="NCBI Taxonomy" id="13658"/>
    <lineage>
        <taxon>Eukaryota</taxon>
        <taxon>Metazoa</taxon>
        <taxon>Ecdysozoa</taxon>
        <taxon>Nematoda</taxon>
        <taxon>Enoplea</taxon>
        <taxon>Dorylaimia</taxon>
        <taxon>Mermithida</taxon>
        <taxon>Mermithoidea</taxon>
        <taxon>Mermithidae</taxon>
        <taxon>Romanomermis</taxon>
    </lineage>
</organism>
<reference evidence="2" key="1">
    <citation type="submission" date="2022-11" db="UniProtKB">
        <authorList>
            <consortium name="WormBaseParasite"/>
        </authorList>
    </citation>
    <scope>IDENTIFICATION</scope>
</reference>
<evidence type="ECO:0000313" key="1">
    <source>
        <dbReference type="Proteomes" id="UP000887565"/>
    </source>
</evidence>
<protein>
    <submittedName>
        <fullName evidence="2">Uncharacterized protein</fullName>
    </submittedName>
</protein>
<proteinExistence type="predicted"/>
<evidence type="ECO:0000313" key="2">
    <source>
        <dbReference type="WBParaSite" id="nRc.2.0.1.t33981-RA"/>
    </source>
</evidence>
<name>A0A915K5I4_ROMCU</name>
<keyword evidence="1" id="KW-1185">Reference proteome</keyword>
<dbReference type="WBParaSite" id="nRc.2.0.1.t33981-RA">
    <property type="protein sequence ID" value="nRc.2.0.1.t33981-RA"/>
    <property type="gene ID" value="nRc.2.0.1.g33981"/>
</dbReference>
<accession>A0A915K5I4</accession>
<dbReference type="Proteomes" id="UP000887565">
    <property type="component" value="Unplaced"/>
</dbReference>
<dbReference type="AlphaFoldDB" id="A0A915K5I4"/>